<dbReference type="PANTHER" id="PTHR12526:SF630">
    <property type="entry name" value="GLYCOSYLTRANSFERASE"/>
    <property type="match status" value="1"/>
</dbReference>
<gene>
    <name evidence="3" type="ORF">EBB45_14745</name>
</gene>
<accession>A0A3N9UPH9</accession>
<dbReference type="SUPFAM" id="SSF53756">
    <property type="entry name" value="UDP-Glycosyltransferase/glycogen phosphorylase"/>
    <property type="match status" value="1"/>
</dbReference>
<evidence type="ECO:0000259" key="2">
    <source>
        <dbReference type="Pfam" id="PF13477"/>
    </source>
</evidence>
<dbReference type="PANTHER" id="PTHR12526">
    <property type="entry name" value="GLYCOSYLTRANSFERASE"/>
    <property type="match status" value="1"/>
</dbReference>
<protein>
    <submittedName>
        <fullName evidence="3">Glycosyltransferase family 1 protein</fullName>
    </submittedName>
</protein>
<reference evidence="3 4" key="1">
    <citation type="journal article" date="2013" name="J. Microbiol.">
        <title>Lysinibacillus chungkukjangi sp. nov., isolated from Chungkukjang, Korean fermented soybean food.</title>
        <authorList>
            <person name="Kim S.J."/>
            <person name="Jang Y.H."/>
            <person name="Hamada M."/>
            <person name="Ahn J.H."/>
            <person name="Weon H.Y."/>
            <person name="Suzuki K."/>
            <person name="Whang K.S."/>
            <person name="Kwon S.W."/>
        </authorList>
    </citation>
    <scope>NUCLEOTIDE SEQUENCE [LARGE SCALE GENOMIC DNA]</scope>
    <source>
        <strain evidence="3 4">MCCC 1A12701</strain>
    </source>
</reference>
<name>A0A3N9UPH9_9BACI</name>
<dbReference type="Pfam" id="PF13477">
    <property type="entry name" value="Glyco_trans_4_2"/>
    <property type="match status" value="1"/>
</dbReference>
<dbReference type="InterPro" id="IPR028098">
    <property type="entry name" value="Glyco_trans_4-like_N"/>
</dbReference>
<dbReference type="AlphaFoldDB" id="A0A3N9UPH9"/>
<dbReference type="EMBL" id="RRCT01000015">
    <property type="protein sequence ID" value="RQW73826.1"/>
    <property type="molecule type" value="Genomic_DNA"/>
</dbReference>
<keyword evidence="4" id="KW-1185">Reference proteome</keyword>
<dbReference type="Proteomes" id="UP000274033">
    <property type="component" value="Unassembled WGS sequence"/>
</dbReference>
<evidence type="ECO:0000313" key="3">
    <source>
        <dbReference type="EMBL" id="RQW73826.1"/>
    </source>
</evidence>
<evidence type="ECO:0000313" key="4">
    <source>
        <dbReference type="Proteomes" id="UP000274033"/>
    </source>
</evidence>
<dbReference type="Pfam" id="PF00534">
    <property type="entry name" value="Glycos_transf_1"/>
    <property type="match status" value="1"/>
</dbReference>
<comment type="caution">
    <text evidence="3">The sequence shown here is derived from an EMBL/GenBank/DDBJ whole genome shotgun (WGS) entry which is preliminary data.</text>
</comment>
<evidence type="ECO:0000259" key="1">
    <source>
        <dbReference type="Pfam" id="PF00534"/>
    </source>
</evidence>
<dbReference type="GO" id="GO:0016757">
    <property type="term" value="F:glycosyltransferase activity"/>
    <property type="evidence" value="ECO:0007669"/>
    <property type="project" value="InterPro"/>
</dbReference>
<organism evidence="3 4">
    <name type="scientific">Lysinibacillus composti</name>
    <dbReference type="NCBI Taxonomy" id="720633"/>
    <lineage>
        <taxon>Bacteria</taxon>
        <taxon>Bacillati</taxon>
        <taxon>Bacillota</taxon>
        <taxon>Bacilli</taxon>
        <taxon>Bacillales</taxon>
        <taxon>Bacillaceae</taxon>
        <taxon>Lysinibacillus</taxon>
    </lineage>
</organism>
<dbReference type="RefSeq" id="WP_124766056.1">
    <property type="nucleotide sequence ID" value="NZ_JAFBDY010000025.1"/>
</dbReference>
<dbReference type="CDD" id="cd03808">
    <property type="entry name" value="GT4_CapM-like"/>
    <property type="match status" value="1"/>
</dbReference>
<feature type="domain" description="Glycosyltransferase subfamily 4-like N-terminal" evidence="2">
    <location>
        <begin position="2"/>
        <end position="146"/>
    </location>
</feature>
<proteinExistence type="predicted"/>
<dbReference type="OrthoDB" id="9806653at2"/>
<feature type="domain" description="Glycosyl transferase family 1" evidence="1">
    <location>
        <begin position="182"/>
        <end position="345"/>
    </location>
</feature>
<dbReference type="Gene3D" id="3.40.50.2000">
    <property type="entry name" value="Glycogen Phosphorylase B"/>
    <property type="match status" value="2"/>
</dbReference>
<keyword evidence="3" id="KW-0808">Transferase</keyword>
<dbReference type="InterPro" id="IPR001296">
    <property type="entry name" value="Glyco_trans_1"/>
</dbReference>
<sequence length="373" mass="42788">MKILYVTTISNTMGFFTNHINMLLDQGHTVDLACNLIKPINPELLERGCNVYPLPFLRSPLKRGNYRAYKELNTLIRSGKYDLVHTHTPIASAGVRLACRNLNNVKVIYTAHGFHFYKGAPLKNWLTYYPVEHYLSRFTDLIITINKEDYDRAKSFKAKSVKYIPGVGLDIKKFENIDINKSIKRNDLKVPEDSFVAISVGELNGNKNHEVVIRAIAELKNPNIHYMICGVGPKEEYLRKLVKDLDLEGQIKLLGYRRDIGELLKVSDIFVFPSFREGLSVALMEAMACGLPVICSNIRGNRDLIINEKGGYLVNPKKIVSFSQAILETYENANLRERMGIYNREKIKYFTIDVVKEEIKDVYNDFKKELEQN</sequence>